<comment type="subcellular location">
    <subcellularLocation>
        <location evidence="1">Cytoplasm</location>
        <location evidence="1">Cytoskeleton</location>
    </subcellularLocation>
</comment>
<evidence type="ECO:0000256" key="8">
    <source>
        <dbReference type="ARBA" id="ARBA00075811"/>
    </source>
</evidence>
<evidence type="ECO:0000256" key="6">
    <source>
        <dbReference type="ARBA" id="ARBA00062345"/>
    </source>
</evidence>
<dbReference type="GO" id="GO:0043130">
    <property type="term" value="F:ubiquitin binding"/>
    <property type="evidence" value="ECO:0007669"/>
    <property type="project" value="TreeGrafter"/>
</dbReference>
<keyword evidence="2" id="KW-0963">Cytoplasm</keyword>
<evidence type="ECO:0000256" key="4">
    <source>
        <dbReference type="ARBA" id="ARBA00023212"/>
    </source>
</evidence>
<proteinExistence type="predicted"/>
<dbReference type="PANTHER" id="PTHR23333:SF4">
    <property type="entry name" value="UBX DOMAIN-CONTAINING PROTEIN 11"/>
    <property type="match status" value="1"/>
</dbReference>
<reference evidence="12" key="1">
    <citation type="submission" date="2021-02" db="EMBL/GenBank/DDBJ databases">
        <authorList>
            <person name="Nowell W R."/>
        </authorList>
    </citation>
    <scope>NUCLEOTIDE SEQUENCE</scope>
</reference>
<evidence type="ECO:0000256" key="1">
    <source>
        <dbReference type="ARBA" id="ARBA00004245"/>
    </source>
</evidence>
<sequence>MSSPFTTLSKYPKLPVLANPSLAEGNSPREPIKESVGYRFSCDEAKLMNEITTRMATDNIKANNVGRLPGVPLSQNSSDSRIRAPTDLDLLQLTMQRMQKAEADVRYLSSQIKEKDQRVAVLQDKLSLYEKALKNQRKNGDDSHKVQILEQKCVRLQSIIDRMEDLLIERGLEVVGESNEPDNINILTFDEADAAVSSSPKTWNPDESVLPQSLPIPIDYNAIIESIRELNVLAGESETRFNNNNKDTHNIKTLKRVDPVDLTLYANGIFLFNGPFRSFNDLLTKQFIKDLTDGYFPSELQTRYPDGVPFRVNDRREIYYKDKQQRAFQGEGHVLDDGRIVPSIEKPPEMILPNGAKVETQDNRPKVSVERFLNRLPQSVIKNGNVIDIRNDIKEQIYGNQQNQVDTSDRCESAKSEFDGTTTPITTLRIRSADGQQSYVIKMKITSTIEDVKNIITKKKKLSYDFDLFQMGTKTFYLNCDKTLEQCGLVPNASLGIREIKRQ</sequence>
<evidence type="ECO:0000313" key="15">
    <source>
        <dbReference type="EMBL" id="CAF3993081.1"/>
    </source>
</evidence>
<dbReference type="Gene3D" id="3.10.20.90">
    <property type="entry name" value="Phosphatidylinositol 3-kinase Catalytic Subunit, Chain A, domain 1"/>
    <property type="match status" value="1"/>
</dbReference>
<dbReference type="OrthoDB" id="25887at2759"/>
<dbReference type="SUPFAM" id="SSF102848">
    <property type="entry name" value="NSFL1 (p97 ATPase) cofactor p47, SEP domain"/>
    <property type="match status" value="1"/>
</dbReference>
<evidence type="ECO:0000313" key="12">
    <source>
        <dbReference type="EMBL" id="CAF0951823.1"/>
    </source>
</evidence>
<dbReference type="Proteomes" id="UP000663829">
    <property type="component" value="Unassembled WGS sequence"/>
</dbReference>
<dbReference type="Proteomes" id="UP000682733">
    <property type="component" value="Unassembled WGS sequence"/>
</dbReference>
<accession>A0A814D3P3</accession>
<evidence type="ECO:0000313" key="13">
    <source>
        <dbReference type="EMBL" id="CAF1181857.1"/>
    </source>
</evidence>
<comment type="caution">
    <text evidence="12">The sequence shown here is derived from an EMBL/GenBank/DDBJ whole genome shotgun (WGS) entry which is preliminary data.</text>
</comment>
<evidence type="ECO:0000256" key="10">
    <source>
        <dbReference type="SAM" id="Coils"/>
    </source>
</evidence>
<dbReference type="Proteomes" id="UP000681722">
    <property type="component" value="Unassembled WGS sequence"/>
</dbReference>
<dbReference type="Proteomes" id="UP000677228">
    <property type="component" value="Unassembled WGS sequence"/>
</dbReference>
<dbReference type="EMBL" id="CAJNOK010013309">
    <property type="protein sequence ID" value="CAF1181857.1"/>
    <property type="molecule type" value="Genomic_DNA"/>
</dbReference>
<comment type="subunit">
    <text evidence="6">Interacts with GNA12, GNA13, RND1, RND2 and RND3.</text>
</comment>
<gene>
    <name evidence="12" type="ORF">GPM918_LOCUS11287</name>
    <name evidence="13" type="ORF">OVA965_LOCUS23102</name>
    <name evidence="14" type="ORF">SRO942_LOCUS11286</name>
    <name evidence="15" type="ORF">TMI583_LOCUS23818</name>
</gene>
<dbReference type="Pfam" id="PF08059">
    <property type="entry name" value="SEP"/>
    <property type="match status" value="1"/>
</dbReference>
<evidence type="ECO:0000256" key="3">
    <source>
        <dbReference type="ARBA" id="ARBA00023054"/>
    </source>
</evidence>
<keyword evidence="16" id="KW-1185">Reference proteome</keyword>
<comment type="function">
    <text evidence="5">May be involved in the reorganization of actin cytoskeleton mediated by RND1, RND2 and RND3. Promotes RHOA activation mediated by GNA12 and GNA13.</text>
</comment>
<dbReference type="FunFam" id="3.30.420.210:FF:000003">
    <property type="entry name" value="UBX domain protein 11"/>
    <property type="match status" value="1"/>
</dbReference>
<protein>
    <recommendedName>
        <fullName evidence="7">UBX domain-containing protein 11</fullName>
    </recommendedName>
    <alternativeName>
        <fullName evidence="9">Socius</fullName>
    </alternativeName>
    <alternativeName>
        <fullName evidence="8">UBX domain-containing protein 5</fullName>
    </alternativeName>
</protein>
<name>A0A814D3P3_9BILA</name>
<dbReference type="InterPro" id="IPR029071">
    <property type="entry name" value="Ubiquitin-like_domsf"/>
</dbReference>
<evidence type="ECO:0000313" key="14">
    <source>
        <dbReference type="EMBL" id="CAF3727445.1"/>
    </source>
</evidence>
<evidence type="ECO:0000259" key="11">
    <source>
        <dbReference type="PROSITE" id="PS51399"/>
    </source>
</evidence>
<dbReference type="AlphaFoldDB" id="A0A814D3P3"/>
<evidence type="ECO:0000256" key="7">
    <source>
        <dbReference type="ARBA" id="ARBA00073759"/>
    </source>
</evidence>
<dbReference type="EMBL" id="CAJOBA010034836">
    <property type="protein sequence ID" value="CAF3993081.1"/>
    <property type="molecule type" value="Genomic_DNA"/>
</dbReference>
<keyword evidence="3 10" id="KW-0175">Coiled coil</keyword>
<dbReference type="EMBL" id="CAJOBC010002323">
    <property type="protein sequence ID" value="CAF3727445.1"/>
    <property type="molecule type" value="Genomic_DNA"/>
</dbReference>
<dbReference type="SUPFAM" id="SSF54236">
    <property type="entry name" value="Ubiquitin-like"/>
    <property type="match status" value="1"/>
</dbReference>
<keyword evidence="4" id="KW-0206">Cytoskeleton</keyword>
<dbReference type="InterPro" id="IPR012989">
    <property type="entry name" value="SEP_domain"/>
</dbReference>
<dbReference type="InterPro" id="IPR036241">
    <property type="entry name" value="NSFL1C_SEP_dom_sf"/>
</dbReference>
<organism evidence="12 16">
    <name type="scientific">Didymodactylos carnosus</name>
    <dbReference type="NCBI Taxonomy" id="1234261"/>
    <lineage>
        <taxon>Eukaryota</taxon>
        <taxon>Metazoa</taxon>
        <taxon>Spiralia</taxon>
        <taxon>Gnathifera</taxon>
        <taxon>Rotifera</taxon>
        <taxon>Eurotatoria</taxon>
        <taxon>Bdelloidea</taxon>
        <taxon>Philodinida</taxon>
        <taxon>Philodinidae</taxon>
        <taxon>Didymodactylos</taxon>
    </lineage>
</organism>
<dbReference type="PROSITE" id="PS51399">
    <property type="entry name" value="SEP"/>
    <property type="match status" value="1"/>
</dbReference>
<dbReference type="PANTHER" id="PTHR23333">
    <property type="entry name" value="UBX DOMAIN CONTAINING PROTEIN"/>
    <property type="match status" value="1"/>
</dbReference>
<evidence type="ECO:0000313" key="16">
    <source>
        <dbReference type="Proteomes" id="UP000663829"/>
    </source>
</evidence>
<dbReference type="EMBL" id="CAJNOQ010002324">
    <property type="protein sequence ID" value="CAF0951823.1"/>
    <property type="molecule type" value="Genomic_DNA"/>
</dbReference>
<feature type="coiled-coil region" evidence="10">
    <location>
        <begin position="98"/>
        <end position="166"/>
    </location>
</feature>
<feature type="domain" description="SEP" evidence="11">
    <location>
        <begin position="257"/>
        <end position="321"/>
    </location>
</feature>
<dbReference type="GO" id="GO:0005856">
    <property type="term" value="C:cytoskeleton"/>
    <property type="evidence" value="ECO:0007669"/>
    <property type="project" value="UniProtKB-SubCell"/>
</dbReference>
<evidence type="ECO:0000256" key="5">
    <source>
        <dbReference type="ARBA" id="ARBA00059434"/>
    </source>
</evidence>
<evidence type="ECO:0000256" key="9">
    <source>
        <dbReference type="ARBA" id="ARBA00081109"/>
    </source>
</evidence>
<dbReference type="Gene3D" id="3.30.420.210">
    <property type="entry name" value="SEP domain"/>
    <property type="match status" value="1"/>
</dbReference>
<evidence type="ECO:0000256" key="2">
    <source>
        <dbReference type="ARBA" id="ARBA00022490"/>
    </source>
</evidence>
<dbReference type="GO" id="GO:0043161">
    <property type="term" value="P:proteasome-mediated ubiquitin-dependent protein catabolic process"/>
    <property type="evidence" value="ECO:0007669"/>
    <property type="project" value="TreeGrafter"/>
</dbReference>